<gene>
    <name evidence="1" type="ORF">GCM10011531_12190</name>
</gene>
<dbReference type="PROSITE" id="PS51257">
    <property type="entry name" value="PROKAR_LIPOPROTEIN"/>
    <property type="match status" value="1"/>
</dbReference>
<evidence type="ECO:0008006" key="3">
    <source>
        <dbReference type="Google" id="ProtNLM"/>
    </source>
</evidence>
<reference evidence="1 2" key="1">
    <citation type="journal article" date="2014" name="Int. J. Syst. Evol. Microbiol.">
        <title>Complete genome sequence of Corynebacterium casei LMG S-19264T (=DSM 44701T), isolated from a smear-ripened cheese.</title>
        <authorList>
            <consortium name="US DOE Joint Genome Institute (JGI-PGF)"/>
            <person name="Walter F."/>
            <person name="Albersmeier A."/>
            <person name="Kalinowski J."/>
            <person name="Ruckert C."/>
        </authorList>
    </citation>
    <scope>NUCLEOTIDE SEQUENCE [LARGE SCALE GENOMIC DNA]</scope>
    <source>
        <strain evidence="1 2">CGMCC 1.15295</strain>
    </source>
</reference>
<keyword evidence="2" id="KW-1185">Reference proteome</keyword>
<protein>
    <recommendedName>
        <fullName evidence="3">Lipoprotein</fullName>
    </recommendedName>
</protein>
<evidence type="ECO:0000313" key="2">
    <source>
        <dbReference type="Proteomes" id="UP000598120"/>
    </source>
</evidence>
<proteinExistence type="predicted"/>
<name>A0A8J2XFI0_9FLAO</name>
<accession>A0A8J2XFI0</accession>
<dbReference type="AlphaFoldDB" id="A0A8J2XFI0"/>
<dbReference type="RefSeq" id="WP_188605419.1">
    <property type="nucleotide sequence ID" value="NZ_BMIC01000001.1"/>
</dbReference>
<dbReference type="Proteomes" id="UP000598120">
    <property type="component" value="Unassembled WGS sequence"/>
</dbReference>
<organism evidence="1 2">
    <name type="scientific">Aquaticitalea lipolytica</name>
    <dbReference type="NCBI Taxonomy" id="1247562"/>
    <lineage>
        <taxon>Bacteria</taxon>
        <taxon>Pseudomonadati</taxon>
        <taxon>Bacteroidota</taxon>
        <taxon>Flavobacteriia</taxon>
        <taxon>Flavobacteriales</taxon>
        <taxon>Flavobacteriaceae</taxon>
        <taxon>Aquaticitalea</taxon>
    </lineage>
</organism>
<dbReference type="EMBL" id="BMIC01000001">
    <property type="protein sequence ID" value="GFZ83073.1"/>
    <property type="molecule type" value="Genomic_DNA"/>
</dbReference>
<sequence>MKFIYFSFFIFLVSSCNQEPKAVDTTIIETTKEEQKITKEDIEKIKYVEYLLSADSQNAVSTWQKYQDLSTNIDLLKNANFSFFKDEEAIFKTFINDFKAETPATIKSPAIDSRITVLETKLLKLHDSANLDNIDKKVVLKDIKDLLVAFTNLNLQINKKLEFESQVIEKPY</sequence>
<comment type="caution">
    <text evidence="1">The sequence shown here is derived from an EMBL/GenBank/DDBJ whole genome shotgun (WGS) entry which is preliminary data.</text>
</comment>
<evidence type="ECO:0000313" key="1">
    <source>
        <dbReference type="EMBL" id="GFZ83073.1"/>
    </source>
</evidence>